<evidence type="ECO:0000313" key="4">
    <source>
        <dbReference type="Proteomes" id="UP001139031"/>
    </source>
</evidence>
<name>A0ABS7TW95_9BACT</name>
<dbReference type="InterPro" id="IPR052908">
    <property type="entry name" value="AP-4-A_phosphorylase"/>
</dbReference>
<gene>
    <name evidence="3" type="ORF">K7C98_24955</name>
</gene>
<organism evidence="3 4">
    <name type="scientific">Nannocystis pusilla</name>
    <dbReference type="NCBI Taxonomy" id="889268"/>
    <lineage>
        <taxon>Bacteria</taxon>
        <taxon>Pseudomonadati</taxon>
        <taxon>Myxococcota</taxon>
        <taxon>Polyangia</taxon>
        <taxon>Nannocystales</taxon>
        <taxon>Nannocystaceae</taxon>
        <taxon>Nannocystis</taxon>
    </lineage>
</organism>
<reference evidence="3" key="1">
    <citation type="submission" date="2021-08" db="EMBL/GenBank/DDBJ databases">
        <authorList>
            <person name="Stevens D.C."/>
        </authorList>
    </citation>
    <scope>NUCLEOTIDE SEQUENCE</scope>
    <source>
        <strain evidence="3">DSM 53165</strain>
    </source>
</reference>
<dbReference type="InterPro" id="IPR036265">
    <property type="entry name" value="HIT-like_sf"/>
</dbReference>
<dbReference type="SUPFAM" id="SSF54197">
    <property type="entry name" value="HIT-like"/>
    <property type="match status" value="1"/>
</dbReference>
<dbReference type="Gene3D" id="3.30.428.10">
    <property type="entry name" value="HIT-like"/>
    <property type="match status" value="1"/>
</dbReference>
<dbReference type="PROSITE" id="PS51084">
    <property type="entry name" value="HIT_2"/>
    <property type="match status" value="1"/>
</dbReference>
<feature type="domain" description="HIT" evidence="2">
    <location>
        <begin position="24"/>
        <end position="135"/>
    </location>
</feature>
<feature type="short sequence motif" description="Histidine triad motif" evidence="1">
    <location>
        <begin position="119"/>
        <end position="123"/>
    </location>
</feature>
<dbReference type="RefSeq" id="WP_224194261.1">
    <property type="nucleotide sequence ID" value="NZ_JAIRAU010000031.1"/>
</dbReference>
<evidence type="ECO:0000259" key="2">
    <source>
        <dbReference type="PROSITE" id="PS51084"/>
    </source>
</evidence>
<dbReference type="PANTHER" id="PTHR42997:SF1">
    <property type="entry name" value="AP-4-A PHOSPHORYLASE"/>
    <property type="match status" value="1"/>
</dbReference>
<proteinExistence type="predicted"/>
<evidence type="ECO:0000313" key="3">
    <source>
        <dbReference type="EMBL" id="MBZ5712505.1"/>
    </source>
</evidence>
<dbReference type="Pfam" id="PF01230">
    <property type="entry name" value="HIT"/>
    <property type="match status" value="1"/>
</dbReference>
<sequence length="166" mass="18562">MPTLIPRAEALRQIEAEGGTPECLMCAIVRREVGATYAIAEDATMLVMLPRYVRRWGHVMVVPKPHVTSFAEVDPALWARANQLAHQAARMVERVMRPRRCYVASTGSSAGELTQTSRHLHVHVIPLYEADDRPSDVFSWAEGIYVGTPEEWEALRASYCAAWDAS</sequence>
<dbReference type="Proteomes" id="UP001139031">
    <property type="component" value="Unassembled WGS sequence"/>
</dbReference>
<protein>
    <submittedName>
        <fullName evidence="3">HIT family protein</fullName>
    </submittedName>
</protein>
<dbReference type="PANTHER" id="PTHR42997">
    <property type="entry name" value="HIT FAMILY HYDROLASE"/>
    <property type="match status" value="1"/>
</dbReference>
<dbReference type="InterPro" id="IPR011146">
    <property type="entry name" value="HIT-like"/>
</dbReference>
<comment type="caution">
    <text evidence="3">The sequence shown here is derived from an EMBL/GenBank/DDBJ whole genome shotgun (WGS) entry which is preliminary data.</text>
</comment>
<keyword evidence="4" id="KW-1185">Reference proteome</keyword>
<evidence type="ECO:0000256" key="1">
    <source>
        <dbReference type="PROSITE-ProRule" id="PRU00464"/>
    </source>
</evidence>
<dbReference type="EMBL" id="JAIRAU010000031">
    <property type="protein sequence ID" value="MBZ5712505.1"/>
    <property type="molecule type" value="Genomic_DNA"/>
</dbReference>
<accession>A0ABS7TW95</accession>